<evidence type="ECO:0000256" key="5">
    <source>
        <dbReference type="ARBA" id="ARBA00023163"/>
    </source>
</evidence>
<evidence type="ECO:0000313" key="9">
    <source>
        <dbReference type="EMBL" id="AFD28050.1"/>
    </source>
</evidence>
<dbReference type="InterPro" id="IPR013325">
    <property type="entry name" value="RNA_pol_sigma_r2"/>
</dbReference>
<dbReference type="Proteomes" id="UP000007575">
    <property type="component" value="Plasmid P3"/>
</dbReference>
<sequence>MHITGVSPPRARPLTQPSKVPLMPRTDAQVSLTPHPHHYLIVRLQQEHPDALRALYDEFSALTYRVCLRMLSSPEDAEEAVQDTFLRLDAQARRYDPARGTVQTFVLTIAHHLCLERLRARRARPQARDGKSDDPPFDLVAPPPIRDPLDQALVEAALRSLPETDRLLLEGMFFDGYTHAELTARTGLPLGTVKSRLRRALLKLKDRMTP</sequence>
<dbReference type="SUPFAM" id="SSF88946">
    <property type="entry name" value="Sigma2 domain of RNA polymerase sigma factors"/>
    <property type="match status" value="1"/>
</dbReference>
<feature type="domain" description="RNA polymerase sigma-70 region 4" evidence="8">
    <location>
        <begin position="157"/>
        <end position="205"/>
    </location>
</feature>
<keyword evidence="4" id="KW-0238">DNA-binding</keyword>
<dbReference type="HOGENOM" id="CLU_047691_9_3_0"/>
<keyword evidence="10" id="KW-1185">Reference proteome</keyword>
<dbReference type="GO" id="GO:0016987">
    <property type="term" value="F:sigma factor activity"/>
    <property type="evidence" value="ECO:0007669"/>
    <property type="project" value="UniProtKB-KW"/>
</dbReference>
<dbReference type="EMBL" id="CP002194">
    <property type="protein sequence ID" value="AFD28050.1"/>
    <property type="molecule type" value="Genomic_DNA"/>
</dbReference>
<evidence type="ECO:0000259" key="8">
    <source>
        <dbReference type="Pfam" id="PF04545"/>
    </source>
</evidence>
<keyword evidence="2" id="KW-0805">Transcription regulation</keyword>
<dbReference type="Pfam" id="PF04545">
    <property type="entry name" value="Sigma70_r4"/>
    <property type="match status" value="1"/>
</dbReference>
<evidence type="ECO:0000256" key="1">
    <source>
        <dbReference type="ARBA" id="ARBA00010641"/>
    </source>
</evidence>
<name>H8H3F3_DEIGI</name>
<dbReference type="Gene3D" id="1.10.10.10">
    <property type="entry name" value="Winged helix-like DNA-binding domain superfamily/Winged helix DNA-binding domain"/>
    <property type="match status" value="1"/>
</dbReference>
<dbReference type="KEGG" id="dgo:DGo_PC0258"/>
<dbReference type="InterPro" id="IPR014284">
    <property type="entry name" value="RNA_pol_sigma-70_dom"/>
</dbReference>
<evidence type="ECO:0000259" key="7">
    <source>
        <dbReference type="Pfam" id="PF04542"/>
    </source>
</evidence>
<dbReference type="InterPro" id="IPR013324">
    <property type="entry name" value="RNA_pol_sigma_r3/r4-like"/>
</dbReference>
<dbReference type="NCBIfam" id="TIGR02937">
    <property type="entry name" value="sigma70-ECF"/>
    <property type="match status" value="1"/>
</dbReference>
<evidence type="ECO:0000313" key="10">
    <source>
        <dbReference type="Proteomes" id="UP000007575"/>
    </source>
</evidence>
<dbReference type="Gene3D" id="1.10.1740.10">
    <property type="match status" value="1"/>
</dbReference>
<organism evidence="9 10">
    <name type="scientific">Deinococcus gobiensis (strain DSM 21396 / JCM 16679 / CGMCC 1.7299 / I-0)</name>
    <dbReference type="NCBI Taxonomy" id="745776"/>
    <lineage>
        <taxon>Bacteria</taxon>
        <taxon>Thermotogati</taxon>
        <taxon>Deinococcota</taxon>
        <taxon>Deinococci</taxon>
        <taxon>Deinococcales</taxon>
        <taxon>Deinococcaceae</taxon>
        <taxon>Deinococcus</taxon>
    </lineage>
</organism>
<dbReference type="AlphaFoldDB" id="H8H3F3"/>
<proteinExistence type="inferred from homology"/>
<dbReference type="InterPro" id="IPR036388">
    <property type="entry name" value="WH-like_DNA-bd_sf"/>
</dbReference>
<dbReference type="SUPFAM" id="SSF88659">
    <property type="entry name" value="Sigma3 and sigma4 domains of RNA polymerase sigma factors"/>
    <property type="match status" value="1"/>
</dbReference>
<keyword evidence="5" id="KW-0804">Transcription</keyword>
<evidence type="ECO:0000256" key="2">
    <source>
        <dbReference type="ARBA" id="ARBA00023015"/>
    </source>
</evidence>
<dbReference type="PANTHER" id="PTHR43133:SF62">
    <property type="entry name" value="RNA POLYMERASE SIGMA FACTOR SIGZ"/>
    <property type="match status" value="1"/>
</dbReference>
<evidence type="ECO:0000256" key="3">
    <source>
        <dbReference type="ARBA" id="ARBA00023082"/>
    </source>
</evidence>
<keyword evidence="9" id="KW-0614">Plasmid</keyword>
<dbReference type="Pfam" id="PF04542">
    <property type="entry name" value="Sigma70_r2"/>
    <property type="match status" value="1"/>
</dbReference>
<geneLocation type="plasmid" evidence="9 10">
    <name>P3</name>
</geneLocation>
<dbReference type="PANTHER" id="PTHR43133">
    <property type="entry name" value="RNA POLYMERASE ECF-TYPE SIGMA FACTO"/>
    <property type="match status" value="1"/>
</dbReference>
<gene>
    <name evidence="9" type="primary">sig5</name>
    <name evidence="9" type="ordered locus">DGo_PC0258</name>
</gene>
<evidence type="ECO:0000256" key="4">
    <source>
        <dbReference type="ARBA" id="ARBA00023125"/>
    </source>
</evidence>
<dbReference type="InterPro" id="IPR007627">
    <property type="entry name" value="RNA_pol_sigma70_r2"/>
</dbReference>
<dbReference type="PATRIC" id="fig|745776.4.peg.3972"/>
<dbReference type="GO" id="GO:0006352">
    <property type="term" value="P:DNA-templated transcription initiation"/>
    <property type="evidence" value="ECO:0007669"/>
    <property type="project" value="InterPro"/>
</dbReference>
<dbReference type="CDD" id="cd06171">
    <property type="entry name" value="Sigma70_r4"/>
    <property type="match status" value="1"/>
</dbReference>
<dbReference type="InterPro" id="IPR007630">
    <property type="entry name" value="RNA_pol_sigma70_r4"/>
</dbReference>
<accession>H8H3F3</accession>
<dbReference type="eggNOG" id="COG1595">
    <property type="taxonomic scope" value="Bacteria"/>
</dbReference>
<comment type="similarity">
    <text evidence="1">Belongs to the sigma-70 factor family. ECF subfamily.</text>
</comment>
<keyword evidence="3" id="KW-0731">Sigma factor</keyword>
<evidence type="ECO:0000256" key="6">
    <source>
        <dbReference type="SAM" id="MobiDB-lite"/>
    </source>
</evidence>
<feature type="domain" description="RNA polymerase sigma-70 region 2" evidence="7">
    <location>
        <begin position="55"/>
        <end position="122"/>
    </location>
</feature>
<reference evidence="9 10" key="1">
    <citation type="journal article" date="2012" name="PLoS ONE">
        <title>Genome sequence and transcriptome analysis of the radioresistant bacterium Deinococcus gobiensis: insights into the extreme environmental adaptations.</title>
        <authorList>
            <person name="Yuan M."/>
            <person name="Chen M."/>
            <person name="Zhang W."/>
            <person name="Lu W."/>
            <person name="Wang J."/>
            <person name="Yang M."/>
            <person name="Zhao P."/>
            <person name="Tang R."/>
            <person name="Li X."/>
            <person name="Hao Y."/>
            <person name="Zhou Z."/>
            <person name="Zhan Y."/>
            <person name="Yu H."/>
            <person name="Teng C."/>
            <person name="Yan Y."/>
            <person name="Ping S."/>
            <person name="Wang Y."/>
            <person name="Lin M."/>
        </authorList>
    </citation>
    <scope>NUCLEOTIDE SEQUENCE [LARGE SCALE GENOMIC DNA]</scope>
    <source>
        <strain evidence="10">DSM 21396 / JCM 16679 / CGMCC 1.7299 / I-0</strain>
        <plasmid evidence="9">P3</plasmid>
    </source>
</reference>
<feature type="region of interest" description="Disordered" evidence="6">
    <location>
        <begin position="1"/>
        <end position="22"/>
    </location>
</feature>
<dbReference type="GO" id="GO:0003677">
    <property type="term" value="F:DNA binding"/>
    <property type="evidence" value="ECO:0007669"/>
    <property type="project" value="UniProtKB-KW"/>
</dbReference>
<protein>
    <submittedName>
        <fullName evidence="9">RNA polymerase sigma factor</fullName>
    </submittedName>
</protein>
<dbReference type="InterPro" id="IPR039425">
    <property type="entry name" value="RNA_pol_sigma-70-like"/>
</dbReference>